<comment type="caution">
    <text evidence="8">The sequence shown here is derived from an EMBL/GenBank/DDBJ whole genome shotgun (WGS) entry which is preliminary data.</text>
</comment>
<evidence type="ECO:0000256" key="1">
    <source>
        <dbReference type="ARBA" id="ARBA00004141"/>
    </source>
</evidence>
<proteinExistence type="inferred from homology"/>
<feature type="transmembrane region" description="Helical" evidence="7">
    <location>
        <begin position="207"/>
        <end position="226"/>
    </location>
</feature>
<reference evidence="8" key="1">
    <citation type="submission" date="2020-06" db="EMBL/GenBank/DDBJ databases">
        <authorList>
            <person name="Li T."/>
            <person name="Hu X."/>
            <person name="Zhang T."/>
            <person name="Song X."/>
            <person name="Zhang H."/>
            <person name="Dai N."/>
            <person name="Sheng W."/>
            <person name="Hou X."/>
            <person name="Wei L."/>
        </authorList>
    </citation>
    <scope>NUCLEOTIDE SEQUENCE</scope>
    <source>
        <strain evidence="8">KEN8</strain>
        <tissue evidence="8">Leaf</tissue>
    </source>
</reference>
<comment type="similarity">
    <text evidence="6">Belongs to the major facilitator superfamily. Phosphate:H(+) symporter (TC 2.A.1.9) family.</text>
</comment>
<feature type="transmembrane region" description="Helical" evidence="7">
    <location>
        <begin position="382"/>
        <end position="403"/>
    </location>
</feature>
<dbReference type="AlphaFoldDB" id="A0AAW2LSC6"/>
<dbReference type="InterPro" id="IPR000109">
    <property type="entry name" value="POT_fam"/>
</dbReference>
<keyword evidence="4 7" id="KW-1133">Transmembrane helix</keyword>
<feature type="transmembrane region" description="Helical" evidence="7">
    <location>
        <begin position="141"/>
        <end position="161"/>
    </location>
</feature>
<evidence type="ECO:0000256" key="7">
    <source>
        <dbReference type="SAM" id="Phobius"/>
    </source>
</evidence>
<feature type="transmembrane region" description="Helical" evidence="7">
    <location>
        <begin position="512"/>
        <end position="530"/>
    </location>
</feature>
<gene>
    <name evidence="8" type="ORF">Scaly_2467600</name>
</gene>
<evidence type="ECO:0000256" key="4">
    <source>
        <dbReference type="ARBA" id="ARBA00022989"/>
    </source>
</evidence>
<evidence type="ECO:0000256" key="6">
    <source>
        <dbReference type="ARBA" id="ARBA00044504"/>
    </source>
</evidence>
<feature type="transmembrane region" description="Helical" evidence="7">
    <location>
        <begin position="465"/>
        <end position="491"/>
    </location>
</feature>
<dbReference type="GO" id="GO:0016020">
    <property type="term" value="C:membrane"/>
    <property type="evidence" value="ECO:0007669"/>
    <property type="project" value="UniProtKB-SubCell"/>
</dbReference>
<sequence>MADSDKLYGFGIFGVLFVDLVVGYIMRTLVTYLSEVWKLSLVHATSIVNIWEGAAKALPLALTFLARSFFGVAPSLCYATLPTLFSIPVNGMFTLPGGSGLTRPARGLGLLALSTPAVLGHSTGTCTHSRQPECISTTQRILFYTALPLVAMGMSGVVFMFEYATKDEEDEDKRLTVEKVYSSRLFIVPLTVVGFAYSILKLWSLRFGIPAICSAVTIGFLLILIWCADEPLSSGDEVKGSPLTQLIRVFVASASKVCHKLDGAELYEKPDSPALPRTRWLKCLDKAAIILPDKSREEQEKNSWTLCTVTEVEETKTAILISPLCLSFIICGVVISVGNSYFLEQANHLNPKLGKLKVPSLFLLVLYDLVKSIFSKIKWSSFRVGTSVTIIFSVLCCITAAKVENQRLHTVTTHNLLDRPNDGIPMSLFWMVPQYVLLAVVDSFLEQNVKLFFQQMIPTSSVSYLSLFTRAVTGIGIMGGVLSVFVVGKLSERGGKLNWFQFNLNRSRLDKYYWTLAALSAASLVFYILMSSCYKEPQTEEEASSELRDIYVCTFITIQHSIQF</sequence>
<keyword evidence="3 7" id="KW-0812">Transmembrane</keyword>
<feature type="transmembrane region" description="Helical" evidence="7">
    <location>
        <begin position="7"/>
        <end position="26"/>
    </location>
</feature>
<feature type="transmembrane region" description="Helical" evidence="7">
    <location>
        <begin position="58"/>
        <end position="81"/>
    </location>
</feature>
<keyword evidence="5 7" id="KW-0472">Membrane</keyword>
<comment type="subcellular location">
    <subcellularLocation>
        <location evidence="1">Membrane</location>
        <topology evidence="1">Multi-pass membrane protein</topology>
    </subcellularLocation>
</comment>
<evidence type="ECO:0000256" key="5">
    <source>
        <dbReference type="ARBA" id="ARBA00023136"/>
    </source>
</evidence>
<dbReference type="InterPro" id="IPR036259">
    <property type="entry name" value="MFS_trans_sf"/>
</dbReference>
<accession>A0AAW2LSC6</accession>
<dbReference type="PANTHER" id="PTHR11654">
    <property type="entry name" value="OLIGOPEPTIDE TRANSPORTER-RELATED"/>
    <property type="match status" value="1"/>
</dbReference>
<dbReference type="Pfam" id="PF00854">
    <property type="entry name" value="PTR2"/>
    <property type="match status" value="1"/>
</dbReference>
<feature type="transmembrane region" description="Helical" evidence="7">
    <location>
        <begin position="424"/>
        <end position="445"/>
    </location>
</feature>
<evidence type="ECO:0000313" key="8">
    <source>
        <dbReference type="EMBL" id="KAL0321712.1"/>
    </source>
</evidence>
<reference evidence="8" key="2">
    <citation type="journal article" date="2024" name="Plant">
        <title>Genomic evolution and insights into agronomic trait innovations of Sesamum species.</title>
        <authorList>
            <person name="Miao H."/>
            <person name="Wang L."/>
            <person name="Qu L."/>
            <person name="Liu H."/>
            <person name="Sun Y."/>
            <person name="Le M."/>
            <person name="Wang Q."/>
            <person name="Wei S."/>
            <person name="Zheng Y."/>
            <person name="Lin W."/>
            <person name="Duan Y."/>
            <person name="Cao H."/>
            <person name="Xiong S."/>
            <person name="Wang X."/>
            <person name="Wei L."/>
            <person name="Li C."/>
            <person name="Ma Q."/>
            <person name="Ju M."/>
            <person name="Zhao R."/>
            <person name="Li G."/>
            <person name="Mu C."/>
            <person name="Tian Q."/>
            <person name="Mei H."/>
            <person name="Zhang T."/>
            <person name="Gao T."/>
            <person name="Zhang H."/>
        </authorList>
    </citation>
    <scope>NUCLEOTIDE SEQUENCE</scope>
    <source>
        <strain evidence="8">KEN8</strain>
    </source>
</reference>
<name>A0AAW2LSC6_9LAMI</name>
<dbReference type="Gene3D" id="1.20.1250.20">
    <property type="entry name" value="MFS general substrate transporter like domains"/>
    <property type="match status" value="1"/>
</dbReference>
<evidence type="ECO:0000256" key="2">
    <source>
        <dbReference type="ARBA" id="ARBA00005982"/>
    </source>
</evidence>
<evidence type="ECO:0000256" key="3">
    <source>
        <dbReference type="ARBA" id="ARBA00022692"/>
    </source>
</evidence>
<feature type="transmembrane region" description="Helical" evidence="7">
    <location>
        <begin position="181"/>
        <end position="200"/>
    </location>
</feature>
<comment type="similarity">
    <text evidence="2">Belongs to the major facilitator superfamily. Proton-dependent oligopeptide transporter (POT/PTR) (TC 2.A.17) family.</text>
</comment>
<protein>
    <submittedName>
        <fullName evidence="8">Protein NRT1/ PTR FAMILY 5.5</fullName>
    </submittedName>
</protein>
<organism evidence="8">
    <name type="scientific">Sesamum calycinum</name>
    <dbReference type="NCBI Taxonomy" id="2727403"/>
    <lineage>
        <taxon>Eukaryota</taxon>
        <taxon>Viridiplantae</taxon>
        <taxon>Streptophyta</taxon>
        <taxon>Embryophyta</taxon>
        <taxon>Tracheophyta</taxon>
        <taxon>Spermatophyta</taxon>
        <taxon>Magnoliopsida</taxon>
        <taxon>eudicotyledons</taxon>
        <taxon>Gunneridae</taxon>
        <taxon>Pentapetalae</taxon>
        <taxon>asterids</taxon>
        <taxon>lamiids</taxon>
        <taxon>Lamiales</taxon>
        <taxon>Pedaliaceae</taxon>
        <taxon>Sesamum</taxon>
    </lineage>
</organism>
<dbReference type="GO" id="GO:0022857">
    <property type="term" value="F:transmembrane transporter activity"/>
    <property type="evidence" value="ECO:0007669"/>
    <property type="project" value="InterPro"/>
</dbReference>
<dbReference type="EMBL" id="JACGWM010000016">
    <property type="protein sequence ID" value="KAL0321712.1"/>
    <property type="molecule type" value="Genomic_DNA"/>
</dbReference>
<feature type="transmembrane region" description="Helical" evidence="7">
    <location>
        <begin position="318"/>
        <end position="342"/>
    </location>
</feature>